<dbReference type="InterPro" id="IPR011010">
    <property type="entry name" value="DNA_brk_join_enz"/>
</dbReference>
<evidence type="ECO:0000256" key="4">
    <source>
        <dbReference type="SAM" id="MobiDB-lite"/>
    </source>
</evidence>
<comment type="similarity">
    <text evidence="1">Belongs to the 'phage' integrase family.</text>
</comment>
<dbReference type="Pfam" id="PF00589">
    <property type="entry name" value="Phage_integrase"/>
    <property type="match status" value="1"/>
</dbReference>
<dbReference type="PANTHER" id="PTHR30349">
    <property type="entry name" value="PHAGE INTEGRASE-RELATED"/>
    <property type="match status" value="1"/>
</dbReference>
<accession>A0A563E1I5</accession>
<dbReference type="EMBL" id="VCQV01000012">
    <property type="protein sequence ID" value="TWP36400.1"/>
    <property type="molecule type" value="Genomic_DNA"/>
</dbReference>
<reference evidence="6 7" key="2">
    <citation type="submission" date="2019-08" db="EMBL/GenBank/DDBJ databases">
        <title>Jejuicoccus antrihumi gen. nov., sp. nov., a new member of the family Dermacoccaceae isolated from a cave.</title>
        <authorList>
            <person name="Schumann P."/>
            <person name="Kim I.S."/>
        </authorList>
    </citation>
    <scope>NUCLEOTIDE SEQUENCE [LARGE SCALE GENOMIC DNA]</scope>
    <source>
        <strain evidence="6 7">C5-26</strain>
    </source>
</reference>
<keyword evidence="7" id="KW-1185">Reference proteome</keyword>
<evidence type="ECO:0000313" key="7">
    <source>
        <dbReference type="Proteomes" id="UP000320244"/>
    </source>
</evidence>
<dbReference type="Gene3D" id="1.10.443.10">
    <property type="entry name" value="Intergrase catalytic core"/>
    <property type="match status" value="1"/>
</dbReference>
<evidence type="ECO:0000259" key="5">
    <source>
        <dbReference type="PROSITE" id="PS51898"/>
    </source>
</evidence>
<dbReference type="GO" id="GO:0003677">
    <property type="term" value="F:DNA binding"/>
    <property type="evidence" value="ECO:0007669"/>
    <property type="project" value="UniProtKB-KW"/>
</dbReference>
<name>A0A563E1I5_9MICO</name>
<keyword evidence="3" id="KW-0233">DNA recombination</keyword>
<reference evidence="6 7" key="1">
    <citation type="submission" date="2019-05" db="EMBL/GenBank/DDBJ databases">
        <authorList>
            <person name="Lee S.D."/>
        </authorList>
    </citation>
    <scope>NUCLEOTIDE SEQUENCE [LARGE SCALE GENOMIC DNA]</scope>
    <source>
        <strain evidence="6 7">C5-26</strain>
    </source>
</reference>
<dbReference type="PROSITE" id="PS51898">
    <property type="entry name" value="TYR_RECOMBINASE"/>
    <property type="match status" value="1"/>
</dbReference>
<dbReference type="Gene3D" id="1.10.150.130">
    <property type="match status" value="1"/>
</dbReference>
<evidence type="ECO:0000256" key="2">
    <source>
        <dbReference type="ARBA" id="ARBA00023125"/>
    </source>
</evidence>
<organism evidence="6 7">
    <name type="scientific">Leekyejoonella antrihumi</name>
    <dbReference type="NCBI Taxonomy" id="1660198"/>
    <lineage>
        <taxon>Bacteria</taxon>
        <taxon>Bacillati</taxon>
        <taxon>Actinomycetota</taxon>
        <taxon>Actinomycetes</taxon>
        <taxon>Micrococcales</taxon>
        <taxon>Dermacoccaceae</taxon>
        <taxon>Leekyejoonella</taxon>
    </lineage>
</organism>
<dbReference type="GO" id="GO:0015074">
    <property type="term" value="P:DNA integration"/>
    <property type="evidence" value="ECO:0007669"/>
    <property type="project" value="InterPro"/>
</dbReference>
<evidence type="ECO:0000256" key="3">
    <source>
        <dbReference type="ARBA" id="ARBA00023172"/>
    </source>
</evidence>
<dbReference type="RefSeq" id="WP_146316734.1">
    <property type="nucleotide sequence ID" value="NZ_VCQV01000012.1"/>
</dbReference>
<dbReference type="SUPFAM" id="SSF56349">
    <property type="entry name" value="DNA breaking-rejoining enzymes"/>
    <property type="match status" value="1"/>
</dbReference>
<dbReference type="InterPro" id="IPR013762">
    <property type="entry name" value="Integrase-like_cat_sf"/>
</dbReference>
<proteinExistence type="inferred from homology"/>
<dbReference type="GO" id="GO:0006310">
    <property type="term" value="P:DNA recombination"/>
    <property type="evidence" value="ECO:0007669"/>
    <property type="project" value="UniProtKB-KW"/>
</dbReference>
<gene>
    <name evidence="6" type="ORF">FGL98_10615</name>
</gene>
<dbReference type="InterPro" id="IPR050090">
    <property type="entry name" value="Tyrosine_recombinase_XerCD"/>
</dbReference>
<dbReference type="CDD" id="cd00796">
    <property type="entry name" value="INT_Rci_Hp1_C"/>
    <property type="match status" value="1"/>
</dbReference>
<comment type="caution">
    <text evidence="6">The sequence shown here is derived from an EMBL/GenBank/DDBJ whole genome shotgun (WGS) entry which is preliminary data.</text>
</comment>
<dbReference type="PANTHER" id="PTHR30349:SF64">
    <property type="entry name" value="PROPHAGE INTEGRASE INTD-RELATED"/>
    <property type="match status" value="1"/>
</dbReference>
<dbReference type="OrthoDB" id="1822491at2"/>
<feature type="region of interest" description="Disordered" evidence="4">
    <location>
        <begin position="1"/>
        <end position="21"/>
    </location>
</feature>
<keyword evidence="2" id="KW-0238">DNA-binding</keyword>
<evidence type="ECO:0000256" key="1">
    <source>
        <dbReference type="ARBA" id="ARBA00008857"/>
    </source>
</evidence>
<sequence>MNVDDVWTVKGPDGKKRKTSRYGTGLRWRARWRESDGSARSKSYRTRDAAEVFLAQLKVAPSQRDTADLTGVWLTVWFQTKAGLAPTSVADYESILRVHVRPRWGMVPLEDIRHSDVLAWSAGLPLSASRVSRAVLILSQAVDLAVRDGVLIGNPVDGVTVRKTKKRDAAFLSADQVRVLLDVAGTDRPLVHLAVTTGMRFGEIAGARVGDLDVRRRRLRVARTLSTVGGKKVAQDRTKGGRARDVPLTATVTAELAAICDGRPADDPLFVTTRGHSWSHGSWTRKWARVKAKAGAPAALHFHDLRHTAASMAIGSGADVKQVQAMLGHATATMTLDLYGHLWNDDLTDVADRIEGLLEPVPGHVSAGSSR</sequence>
<dbReference type="InterPro" id="IPR002104">
    <property type="entry name" value="Integrase_catalytic"/>
</dbReference>
<evidence type="ECO:0000313" key="6">
    <source>
        <dbReference type="EMBL" id="TWP36400.1"/>
    </source>
</evidence>
<dbReference type="AlphaFoldDB" id="A0A563E1I5"/>
<dbReference type="Proteomes" id="UP000320244">
    <property type="component" value="Unassembled WGS sequence"/>
</dbReference>
<protein>
    <submittedName>
        <fullName evidence="6">Site-specific integrase</fullName>
    </submittedName>
</protein>
<dbReference type="InterPro" id="IPR010998">
    <property type="entry name" value="Integrase_recombinase_N"/>
</dbReference>
<feature type="domain" description="Tyr recombinase" evidence="5">
    <location>
        <begin position="167"/>
        <end position="352"/>
    </location>
</feature>